<dbReference type="GO" id="GO:0033539">
    <property type="term" value="P:fatty acid beta-oxidation using acyl-CoA dehydrogenase"/>
    <property type="evidence" value="ECO:0007669"/>
    <property type="project" value="TreeGrafter"/>
</dbReference>
<dbReference type="EMBL" id="BLWD01000001">
    <property type="protein sequence ID" value="GFN02874.1"/>
    <property type="molecule type" value="Genomic_DNA"/>
</dbReference>
<evidence type="ECO:0000256" key="3">
    <source>
        <dbReference type="ARBA" id="ARBA00022630"/>
    </source>
</evidence>
<dbReference type="Pfam" id="PF00441">
    <property type="entry name" value="Acyl-CoA_dh_1"/>
    <property type="match status" value="1"/>
</dbReference>
<evidence type="ECO:0000313" key="11">
    <source>
        <dbReference type="EMBL" id="GFN02874.1"/>
    </source>
</evidence>
<comment type="cofactor">
    <cofactor evidence="1 7">
        <name>FAD</name>
        <dbReference type="ChEBI" id="CHEBI:57692"/>
    </cofactor>
</comment>
<reference evidence="11 12" key="1">
    <citation type="submission" date="2020-05" db="EMBL/GenBank/DDBJ databases">
        <title>Whole genome shotgun sequence of Streptomyces microflavus NBRC 13062.</title>
        <authorList>
            <person name="Komaki H."/>
            <person name="Tamura T."/>
        </authorList>
    </citation>
    <scope>NUCLEOTIDE SEQUENCE [LARGE SCALE GENOMIC DNA]</scope>
    <source>
        <strain evidence="11 12">NBRC 13062</strain>
    </source>
</reference>
<evidence type="ECO:0000259" key="8">
    <source>
        <dbReference type="Pfam" id="PF00441"/>
    </source>
</evidence>
<dbReference type="InterPro" id="IPR052033">
    <property type="entry name" value="Glutaryl-CoA_DH_mitochondrial"/>
</dbReference>
<dbReference type="RefSeq" id="WP_032758272.1">
    <property type="nucleotide sequence ID" value="NZ_BMUG01000011.1"/>
</dbReference>
<dbReference type="GO" id="GO:0046949">
    <property type="term" value="P:fatty-acyl-CoA biosynthetic process"/>
    <property type="evidence" value="ECO:0007669"/>
    <property type="project" value="TreeGrafter"/>
</dbReference>
<dbReference type="FunFam" id="2.40.110.10:FF:000002">
    <property type="entry name" value="Acyl-CoA dehydrogenase fadE12"/>
    <property type="match status" value="1"/>
</dbReference>
<proteinExistence type="inferred from homology"/>
<feature type="domain" description="Acyl-CoA oxidase/dehydrogenase middle" evidence="9">
    <location>
        <begin position="145"/>
        <end position="240"/>
    </location>
</feature>
<evidence type="ECO:0000256" key="2">
    <source>
        <dbReference type="ARBA" id="ARBA00009347"/>
    </source>
</evidence>
<dbReference type="Pfam" id="PF02771">
    <property type="entry name" value="Acyl-CoA_dh_N"/>
    <property type="match status" value="1"/>
</dbReference>
<evidence type="ECO:0000256" key="4">
    <source>
        <dbReference type="ARBA" id="ARBA00022827"/>
    </source>
</evidence>
<feature type="domain" description="Acyl-CoA dehydrogenase/oxidase C-terminal" evidence="8">
    <location>
        <begin position="252"/>
        <end position="399"/>
    </location>
</feature>
<feature type="domain" description="Acyl-CoA dehydrogenase/oxidase N-terminal" evidence="10">
    <location>
        <begin position="30"/>
        <end position="141"/>
    </location>
</feature>
<evidence type="ECO:0000256" key="7">
    <source>
        <dbReference type="RuleBase" id="RU362125"/>
    </source>
</evidence>
<keyword evidence="5" id="KW-0809">Transit peptide</keyword>
<dbReference type="GO" id="GO:0000062">
    <property type="term" value="F:fatty-acyl-CoA binding"/>
    <property type="evidence" value="ECO:0007669"/>
    <property type="project" value="TreeGrafter"/>
</dbReference>
<dbReference type="AlphaFoldDB" id="A0A7J0CLS1"/>
<dbReference type="InterPro" id="IPR013786">
    <property type="entry name" value="AcylCoA_DH/ox_N"/>
</dbReference>
<dbReference type="InterPro" id="IPR009100">
    <property type="entry name" value="AcylCoA_DH/oxidase_NM_dom_sf"/>
</dbReference>
<protein>
    <submittedName>
        <fullName evidence="11">Acyl-CoA dehydrogenase</fullName>
    </submittedName>
</protein>
<dbReference type="FunFam" id="1.10.540.10:FF:000026">
    <property type="entry name" value="Acyl-CoA dehydrogenase medium chain"/>
    <property type="match status" value="1"/>
</dbReference>
<dbReference type="GO" id="GO:0050660">
    <property type="term" value="F:flavin adenine dinucleotide binding"/>
    <property type="evidence" value="ECO:0007669"/>
    <property type="project" value="InterPro"/>
</dbReference>
<name>A0A7J0CLS1_STRMI</name>
<organism evidence="11 12">
    <name type="scientific">Streptomyces microflavus</name>
    <name type="common">Streptomyces lipmanii</name>
    <dbReference type="NCBI Taxonomy" id="1919"/>
    <lineage>
        <taxon>Bacteria</taxon>
        <taxon>Bacillati</taxon>
        <taxon>Actinomycetota</taxon>
        <taxon>Actinomycetes</taxon>
        <taxon>Kitasatosporales</taxon>
        <taxon>Streptomycetaceae</taxon>
        <taxon>Streptomyces</taxon>
    </lineage>
</organism>
<dbReference type="SUPFAM" id="SSF47203">
    <property type="entry name" value="Acyl-CoA dehydrogenase C-terminal domain-like"/>
    <property type="match status" value="1"/>
</dbReference>
<comment type="similarity">
    <text evidence="2 7">Belongs to the acyl-CoA dehydrogenase family.</text>
</comment>
<dbReference type="InterPro" id="IPR046373">
    <property type="entry name" value="Acyl-CoA_Oxase/DH_mid-dom_sf"/>
</dbReference>
<keyword evidence="4 7" id="KW-0274">FAD</keyword>
<comment type="caution">
    <text evidence="11">The sequence shown here is derived from an EMBL/GenBank/DDBJ whole genome shotgun (WGS) entry which is preliminary data.</text>
</comment>
<dbReference type="InterPro" id="IPR006091">
    <property type="entry name" value="Acyl-CoA_Oxase/DH_mid-dom"/>
</dbReference>
<keyword evidence="6 7" id="KW-0560">Oxidoreductase</keyword>
<dbReference type="Proteomes" id="UP000498740">
    <property type="component" value="Unassembled WGS sequence"/>
</dbReference>
<sequence>MSSTESAKPSKLPPFDATDPLGIDDLLGPDDLAIRDTVRTWATDRVLPHIAEWYEKGELPGIRELARELGALGALGMSLDGYGCAGASAVQYGLACLELEAADSGIRSLVSVQGSLAMYAIHRFGSEEQKQRWLPGMAAGEIIGCFGLTEPDHGSDPAGMRTYAKRDGTDWVLTGRKMWITNGSVAGVAIVWAQTDEGDEGRGIRGFVVPTGTPGFSAPEIHHKWSLRASVTSELVMDGVRLPADAVLPDAKGLRGPLSCLSHARYGIVWGAMGAARASFESALDYARTREQFGRPIGGFQLTQAKLADMALELHKGILLAHHLGSRMDAGRLRPEQVSFGKLNNVREAIEICRTSRTILGANGISLEYPVMRHATNLESVLTYEGTVEMHQLVLGKALTGLDAFR</sequence>
<dbReference type="Gene3D" id="1.10.540.10">
    <property type="entry name" value="Acyl-CoA dehydrogenase/oxidase, N-terminal domain"/>
    <property type="match status" value="1"/>
</dbReference>
<keyword evidence="3 7" id="KW-0285">Flavoprotein</keyword>
<dbReference type="InterPro" id="IPR037069">
    <property type="entry name" value="AcylCoA_DH/ox_N_sf"/>
</dbReference>
<evidence type="ECO:0000256" key="1">
    <source>
        <dbReference type="ARBA" id="ARBA00001974"/>
    </source>
</evidence>
<accession>A0A7J0CLS1</accession>
<dbReference type="Gene3D" id="2.40.110.10">
    <property type="entry name" value="Butyryl-CoA Dehydrogenase, subunit A, domain 2"/>
    <property type="match status" value="1"/>
</dbReference>
<dbReference type="GO" id="GO:0004361">
    <property type="term" value="F:glutaryl-CoA dehydrogenase activity"/>
    <property type="evidence" value="ECO:0007669"/>
    <property type="project" value="TreeGrafter"/>
</dbReference>
<evidence type="ECO:0000256" key="6">
    <source>
        <dbReference type="ARBA" id="ARBA00023002"/>
    </source>
</evidence>
<dbReference type="Gene3D" id="1.20.140.10">
    <property type="entry name" value="Butyryl-CoA Dehydrogenase, subunit A, domain 3"/>
    <property type="match status" value="1"/>
</dbReference>
<dbReference type="PANTHER" id="PTHR42807">
    <property type="entry name" value="GLUTARYL-COA DEHYDROGENASE, MITOCHONDRIAL"/>
    <property type="match status" value="1"/>
</dbReference>
<dbReference type="SUPFAM" id="SSF56645">
    <property type="entry name" value="Acyl-CoA dehydrogenase NM domain-like"/>
    <property type="match status" value="1"/>
</dbReference>
<dbReference type="InterPro" id="IPR036250">
    <property type="entry name" value="AcylCo_DH-like_C"/>
</dbReference>
<evidence type="ECO:0000259" key="9">
    <source>
        <dbReference type="Pfam" id="PF02770"/>
    </source>
</evidence>
<dbReference type="PANTHER" id="PTHR42807:SF1">
    <property type="entry name" value="GLUTARYL-COA DEHYDROGENASE, MITOCHONDRIAL"/>
    <property type="match status" value="1"/>
</dbReference>
<gene>
    <name evidence="11" type="ORF">Smic_14300</name>
</gene>
<dbReference type="Pfam" id="PF02770">
    <property type="entry name" value="Acyl-CoA_dh_M"/>
    <property type="match status" value="1"/>
</dbReference>
<evidence type="ECO:0000256" key="5">
    <source>
        <dbReference type="ARBA" id="ARBA00022946"/>
    </source>
</evidence>
<evidence type="ECO:0000259" key="10">
    <source>
        <dbReference type="Pfam" id="PF02771"/>
    </source>
</evidence>
<dbReference type="InterPro" id="IPR009075">
    <property type="entry name" value="AcylCo_DH/oxidase_C"/>
</dbReference>
<evidence type="ECO:0000313" key="12">
    <source>
        <dbReference type="Proteomes" id="UP000498740"/>
    </source>
</evidence>